<name>A0A822N571_9VIBR</name>
<sequence length="59" mass="6446">MIAGAICAVVSPPRVAVFVAGTTAPNWFEYALNFGNRHINHQALPSIFLQFCPGPYRVD</sequence>
<evidence type="ECO:0000313" key="2">
    <source>
        <dbReference type="Proteomes" id="UP000049495"/>
    </source>
</evidence>
<comment type="caution">
    <text evidence="1">The sequence shown here is derived from an EMBL/GenBank/DDBJ whole genome shotgun (WGS) entry which is preliminary data.</text>
</comment>
<accession>A0A822N571</accession>
<dbReference type="AlphaFoldDB" id="A0A822N571"/>
<dbReference type="EMBL" id="CCJV01000143">
    <property type="protein sequence ID" value="CDT68791.1"/>
    <property type="molecule type" value="Genomic_DNA"/>
</dbReference>
<dbReference type="Proteomes" id="UP000049495">
    <property type="component" value="Unassembled WGS sequence"/>
</dbReference>
<organism evidence="1 2">
    <name type="scientific">Vibrio crassostreae</name>
    <dbReference type="NCBI Taxonomy" id="246167"/>
    <lineage>
        <taxon>Bacteria</taxon>
        <taxon>Pseudomonadati</taxon>
        <taxon>Pseudomonadota</taxon>
        <taxon>Gammaproteobacteria</taxon>
        <taxon>Vibrionales</taxon>
        <taxon>Vibrionaceae</taxon>
        <taxon>Vibrio</taxon>
    </lineage>
</organism>
<reference evidence="2" key="1">
    <citation type="submission" date="2014-06" db="EMBL/GenBank/DDBJ databases">
        <authorList>
            <person name="Le Roux Frederique"/>
        </authorList>
    </citation>
    <scope>NUCLEOTIDE SEQUENCE [LARGE SCALE GENOMIC DNA]</scope>
    <source>
        <strain evidence="2">J5-5</strain>
    </source>
</reference>
<evidence type="ECO:0000313" key="1">
    <source>
        <dbReference type="EMBL" id="CDT68791.1"/>
    </source>
</evidence>
<protein>
    <submittedName>
        <fullName evidence="1">Uncharacterized protein</fullName>
    </submittedName>
</protein>
<gene>
    <name evidence="1" type="ORF">VCR5J5_790027</name>
</gene>
<proteinExistence type="predicted"/>